<gene>
    <name evidence="2" type="ORF">CBR_g45201</name>
</gene>
<feature type="region of interest" description="Disordered" evidence="1">
    <location>
        <begin position="274"/>
        <end position="305"/>
    </location>
</feature>
<organism evidence="2 3">
    <name type="scientific">Chara braunii</name>
    <name type="common">Braun's stonewort</name>
    <dbReference type="NCBI Taxonomy" id="69332"/>
    <lineage>
        <taxon>Eukaryota</taxon>
        <taxon>Viridiplantae</taxon>
        <taxon>Streptophyta</taxon>
        <taxon>Charophyceae</taxon>
        <taxon>Charales</taxon>
        <taxon>Characeae</taxon>
        <taxon>Chara</taxon>
    </lineage>
</organism>
<dbReference type="AlphaFoldDB" id="A0A388K394"/>
<feature type="compositionally biased region" description="Basic and acidic residues" evidence="1">
    <location>
        <begin position="215"/>
        <end position="245"/>
    </location>
</feature>
<evidence type="ECO:0000313" key="3">
    <source>
        <dbReference type="Proteomes" id="UP000265515"/>
    </source>
</evidence>
<evidence type="ECO:0000256" key="1">
    <source>
        <dbReference type="SAM" id="MobiDB-lite"/>
    </source>
</evidence>
<dbReference type="EMBL" id="BFEA01000051">
    <property type="protein sequence ID" value="GBG64505.1"/>
    <property type="molecule type" value="Genomic_DNA"/>
</dbReference>
<comment type="caution">
    <text evidence="2">The sequence shown here is derived from an EMBL/GenBank/DDBJ whole genome shotgun (WGS) entry which is preliminary data.</text>
</comment>
<reference evidence="2 3" key="1">
    <citation type="journal article" date="2018" name="Cell">
        <title>The Chara Genome: Secondary Complexity and Implications for Plant Terrestrialization.</title>
        <authorList>
            <person name="Nishiyama T."/>
            <person name="Sakayama H."/>
            <person name="Vries J.D."/>
            <person name="Buschmann H."/>
            <person name="Saint-Marcoux D."/>
            <person name="Ullrich K.K."/>
            <person name="Haas F.B."/>
            <person name="Vanderstraeten L."/>
            <person name="Becker D."/>
            <person name="Lang D."/>
            <person name="Vosolsobe S."/>
            <person name="Rombauts S."/>
            <person name="Wilhelmsson P.K.I."/>
            <person name="Janitza P."/>
            <person name="Kern R."/>
            <person name="Heyl A."/>
            <person name="Rumpler F."/>
            <person name="Villalobos L.I.A.C."/>
            <person name="Clay J.M."/>
            <person name="Skokan R."/>
            <person name="Toyoda A."/>
            <person name="Suzuki Y."/>
            <person name="Kagoshima H."/>
            <person name="Schijlen E."/>
            <person name="Tajeshwar N."/>
            <person name="Catarino B."/>
            <person name="Hetherington A.J."/>
            <person name="Saltykova A."/>
            <person name="Bonnot C."/>
            <person name="Breuninger H."/>
            <person name="Symeonidi A."/>
            <person name="Radhakrishnan G.V."/>
            <person name="Van Nieuwerburgh F."/>
            <person name="Deforce D."/>
            <person name="Chang C."/>
            <person name="Karol K.G."/>
            <person name="Hedrich R."/>
            <person name="Ulvskov P."/>
            <person name="Glockner G."/>
            <person name="Delwiche C.F."/>
            <person name="Petrasek J."/>
            <person name="Van de Peer Y."/>
            <person name="Friml J."/>
            <person name="Beilby M."/>
            <person name="Dolan L."/>
            <person name="Kohara Y."/>
            <person name="Sugano S."/>
            <person name="Fujiyama A."/>
            <person name="Delaux P.-M."/>
            <person name="Quint M."/>
            <person name="TheiBen G."/>
            <person name="Hagemann M."/>
            <person name="Harholt J."/>
            <person name="Dunand C."/>
            <person name="Zachgo S."/>
            <person name="Langdale J."/>
            <person name="Maumus F."/>
            <person name="Straeten D.V.D."/>
            <person name="Gould S.B."/>
            <person name="Rensing S.A."/>
        </authorList>
    </citation>
    <scope>NUCLEOTIDE SEQUENCE [LARGE SCALE GENOMIC DNA]</scope>
    <source>
        <strain evidence="2 3">S276</strain>
    </source>
</reference>
<dbReference type="Proteomes" id="UP000265515">
    <property type="component" value="Unassembled WGS sequence"/>
</dbReference>
<keyword evidence="3" id="KW-1185">Reference proteome</keyword>
<proteinExistence type="predicted"/>
<sequence>MFLKLIKKRDSLWSYLFCNVPKTRTDADYLHRKVIAIQHLQGYHNAKRCAIEIFLGRCEHLWFERKRDKIDAKVYCEVMDVGEQFDIMDSEEETEDEEIDLPLPGAHHNAVREETPSLSALGGQQAMEEDVGGTIAIKALRDTGAGKKIDSAAAGGGGESVADKEGHIRMQNTKGDEFADRASSTPQPTLRPSEGISGVGARSETTPTAGGEVVAHVHGDNGKDEKIEEDQGQKASDEEGSKFQAHEGVKAVTGNVDSHSKESHTTIITAQAQGIDGATREQSAHEKEGGKRPVHMECTGPGTQIVSESTMGERKVDLEGVSAVEHEKVPSTANRERGKENEKEEEADRSRSVINLVDQSAQKVSQLRELCTKHGIKSAKKNEMIMELVKKQTDLAYEGFFTPLTKKTTSLRIGQETEMDTKTTPRVAKSTITTRGKAELTEAPKTILRSAPASESGQKSEPVREWATQFAGLVLTPVDRNSGDTAVVCPVLYRHAYGCMFTWNSDYETVVSSEPDVLAMCKKDYLKTRLAAVGTWKIEGKLGKAYIIPKDKDLLRWRPIAPACSDPAMVGQRRCARALYCLITRYDSSLNFHLNSTQKFKEEATTAGELLGRQGCTMTMGRCYDIKEMFSSIPHTAVTNVVYELLRVFDNQGYAQIRVATKGKYCVMAKTKRSEPGYTNVKLAHISKMVDYDLSHAYMVCGKVIKRQVVRIPMGKTLSPVLATVTCAMAESKFLRSLGTDRRLVKGWRMIDDVSLVVGCTDTGSSLDKSQEILLKFEAAYDSRLKLVRKDENENSWPFIGGKMHLISEPVQIHFVQDTKNTDSL</sequence>
<feature type="region of interest" description="Disordered" evidence="1">
    <location>
        <begin position="319"/>
        <end position="350"/>
    </location>
</feature>
<feature type="region of interest" description="Disordered" evidence="1">
    <location>
        <begin position="174"/>
        <end position="245"/>
    </location>
</feature>
<accession>A0A388K394</accession>
<evidence type="ECO:0000313" key="2">
    <source>
        <dbReference type="EMBL" id="GBG64505.1"/>
    </source>
</evidence>
<name>A0A388K394_CHABU</name>
<feature type="compositionally biased region" description="Basic and acidic residues" evidence="1">
    <location>
        <begin position="278"/>
        <end position="295"/>
    </location>
</feature>
<evidence type="ECO:0008006" key="4">
    <source>
        <dbReference type="Google" id="ProtNLM"/>
    </source>
</evidence>
<protein>
    <recommendedName>
        <fullName evidence="4">Reverse transcriptase domain-containing protein</fullName>
    </recommendedName>
</protein>
<dbReference type="Gramene" id="GBG64505">
    <property type="protein sequence ID" value="GBG64505"/>
    <property type="gene ID" value="CBR_g45201"/>
</dbReference>